<dbReference type="InterPro" id="IPR012910">
    <property type="entry name" value="Plug_dom"/>
</dbReference>
<dbReference type="PANTHER" id="PTHR40980">
    <property type="entry name" value="PLUG DOMAIN-CONTAINING PROTEIN"/>
    <property type="match status" value="1"/>
</dbReference>
<dbReference type="InterPro" id="IPR037066">
    <property type="entry name" value="Plug_dom_sf"/>
</dbReference>
<dbReference type="AlphaFoldDB" id="A0AA94EZP9"/>
<protein>
    <submittedName>
        <fullName evidence="10">TonB-dependent receptor</fullName>
    </submittedName>
</protein>
<dbReference type="GO" id="GO:0009279">
    <property type="term" value="C:cell outer membrane"/>
    <property type="evidence" value="ECO:0007669"/>
    <property type="project" value="UniProtKB-SubCell"/>
</dbReference>
<keyword evidence="5 7" id="KW-0472">Membrane</keyword>
<feature type="domain" description="Outer membrane protein beta-barrel" evidence="9">
    <location>
        <begin position="379"/>
        <end position="796"/>
    </location>
</feature>
<evidence type="ECO:0000256" key="2">
    <source>
        <dbReference type="ARBA" id="ARBA00022448"/>
    </source>
</evidence>
<reference evidence="10" key="1">
    <citation type="submission" date="2018-12" db="EMBL/GenBank/DDBJ databases">
        <title>Draft genome sequence of Flaovobacterium columnare BGFS27 isolated from channel catfish in Alabama.</title>
        <authorList>
            <person name="Cai W."/>
            <person name="Arias C."/>
        </authorList>
    </citation>
    <scope>NUCLEOTIDE SEQUENCE [LARGE SCALE GENOMIC DNA]</scope>
    <source>
        <strain evidence="10">BGFS27</strain>
    </source>
</reference>
<evidence type="ECO:0000259" key="8">
    <source>
        <dbReference type="Pfam" id="PF07715"/>
    </source>
</evidence>
<accession>A0AA94EZP9</accession>
<evidence type="ECO:0000256" key="7">
    <source>
        <dbReference type="PROSITE-ProRule" id="PRU01360"/>
    </source>
</evidence>
<dbReference type="InterPro" id="IPR036942">
    <property type="entry name" value="Beta-barrel_TonB_sf"/>
</dbReference>
<dbReference type="PANTHER" id="PTHR40980:SF4">
    <property type="entry name" value="TONB-DEPENDENT RECEPTOR-LIKE BETA-BARREL DOMAIN-CONTAINING PROTEIN"/>
    <property type="match status" value="1"/>
</dbReference>
<keyword evidence="4 7" id="KW-0812">Transmembrane</keyword>
<evidence type="ECO:0000256" key="1">
    <source>
        <dbReference type="ARBA" id="ARBA00004571"/>
    </source>
</evidence>
<dbReference type="PROSITE" id="PS52016">
    <property type="entry name" value="TONB_DEPENDENT_REC_3"/>
    <property type="match status" value="1"/>
</dbReference>
<organism evidence="10">
    <name type="scientific">Flavobacterium columnare</name>
    <dbReference type="NCBI Taxonomy" id="996"/>
    <lineage>
        <taxon>Bacteria</taxon>
        <taxon>Pseudomonadati</taxon>
        <taxon>Bacteroidota</taxon>
        <taxon>Flavobacteriia</taxon>
        <taxon>Flavobacteriales</taxon>
        <taxon>Flavobacteriaceae</taxon>
        <taxon>Flavobacterium</taxon>
    </lineage>
</organism>
<comment type="subcellular location">
    <subcellularLocation>
        <location evidence="1 7">Cell outer membrane</location>
        <topology evidence="1 7">Multi-pass membrane protein</topology>
    </subcellularLocation>
</comment>
<keyword evidence="6 7" id="KW-0998">Cell outer membrane</keyword>
<comment type="caution">
    <text evidence="10">The sequence shown here is derived from an EMBL/GenBank/DDBJ whole genome shotgun (WGS) entry which is preliminary data.</text>
</comment>
<evidence type="ECO:0000256" key="5">
    <source>
        <dbReference type="ARBA" id="ARBA00023136"/>
    </source>
</evidence>
<gene>
    <name evidence="10" type="ORF">EJB19_07190</name>
</gene>
<dbReference type="InterPro" id="IPR039426">
    <property type="entry name" value="TonB-dep_rcpt-like"/>
</dbReference>
<dbReference type="Gene3D" id="2.40.170.20">
    <property type="entry name" value="TonB-dependent receptor, beta-barrel domain"/>
    <property type="match status" value="1"/>
</dbReference>
<keyword evidence="3 7" id="KW-1134">Transmembrane beta strand</keyword>
<dbReference type="Pfam" id="PF07715">
    <property type="entry name" value="Plug"/>
    <property type="match status" value="1"/>
</dbReference>
<dbReference type="InterPro" id="IPR041700">
    <property type="entry name" value="OMP_b-brl_3"/>
</dbReference>
<dbReference type="Gene3D" id="2.170.130.10">
    <property type="entry name" value="TonB-dependent receptor, plug domain"/>
    <property type="match status" value="1"/>
</dbReference>
<dbReference type="InterPro" id="IPR008969">
    <property type="entry name" value="CarboxyPept-like_regulatory"/>
</dbReference>
<name>A0AA94EZP9_9FLAO</name>
<evidence type="ECO:0000256" key="4">
    <source>
        <dbReference type="ARBA" id="ARBA00022692"/>
    </source>
</evidence>
<dbReference type="Pfam" id="PF13715">
    <property type="entry name" value="CarbopepD_reg_2"/>
    <property type="match status" value="1"/>
</dbReference>
<dbReference type="EMBL" id="RWGX01000004">
    <property type="protein sequence ID" value="RVU87990.1"/>
    <property type="molecule type" value="Genomic_DNA"/>
</dbReference>
<proteinExistence type="inferred from homology"/>
<keyword evidence="10" id="KW-0675">Receptor</keyword>
<dbReference type="SUPFAM" id="SSF56935">
    <property type="entry name" value="Porins"/>
    <property type="match status" value="1"/>
</dbReference>
<keyword evidence="2 7" id="KW-0813">Transport</keyword>
<evidence type="ECO:0000259" key="9">
    <source>
        <dbReference type="Pfam" id="PF14905"/>
    </source>
</evidence>
<dbReference type="Pfam" id="PF14905">
    <property type="entry name" value="OMP_b-brl_3"/>
    <property type="match status" value="1"/>
</dbReference>
<comment type="similarity">
    <text evidence="7">Belongs to the TonB-dependent receptor family.</text>
</comment>
<evidence type="ECO:0000313" key="10">
    <source>
        <dbReference type="EMBL" id="RVU87990.1"/>
    </source>
</evidence>
<feature type="domain" description="TonB-dependent receptor plug" evidence="8">
    <location>
        <begin position="147"/>
        <end position="222"/>
    </location>
</feature>
<evidence type="ECO:0000256" key="6">
    <source>
        <dbReference type="ARBA" id="ARBA00023237"/>
    </source>
</evidence>
<sequence length="841" mass="95524">MKKILFLFFILFTIVFNAQEKQFIKKITITGRLVDKTTQQPLEYATITVINPSNNKPVNGTVTDLKGEFTLQNTSGNFILKYEYLSFKTLLTTPKLYNENLDIGIISLEPDAKILSEVVVRSERTTVDLKLDKKVFTVGKDILVRGGTVSDVLDNIPSISISSEGTVALRGNENVRILIDGKPTNAVSVTDALKMIPADAIDKVETVTTPSARYDAEGGGGIINIILKQGKNQGINGSIIVAVGTPKNNSLSTNVNYKNEMINFFSTVGYNDRANPGRTKIDQETFNKKTGLLDSYLEERRESEKYAKGINLNFGLEIAISKNTSWTNAFNYRNNKGGNNEAVLYYNFDANKIYNNTSKRDNQLVSTGDNVEYTTNFTKNFKKEGHKITFDGVFSKNTDKDDSDILQIILNNNQFVRNERSKKHDTQLRNLLQLDYVLPLKKDSQFEAGYRGNFVKLLADFSVQNFNTNTGIFENIIGFSNTMNYVENVNAFYTQFGSKMNKISYLLGVRLENSHIEINQLTSQIFKSKNYNNFFPSVFLTYELGKNTSISTNYSKRITRPRDRFINPFASYTSNINLFQGNPDINPAYSDAFDIGFLKKWNQLTLNTSVYLNHTKDAFQVIRKERGDFIDGTPVIINTPFNLSIDDKYGLEITANYTLKKWWKLNANANFFYNITKGDYQYTNTKNELIVQDFNFKSSTWTARLNSRINLPYKIDFQSNFTYNASQKIAQGVQEGVAVLNLGFSKDILKDKATLAFNINDVFNSRKMIRDLNLPSVNSYSEMQNRMRVATLSFTYRFNKSKTEKEKDSKQRLNHDGNDNDYMGGSIIKKSPICGAFCLKQ</sequence>
<evidence type="ECO:0000256" key="3">
    <source>
        <dbReference type="ARBA" id="ARBA00022452"/>
    </source>
</evidence>
<dbReference type="SUPFAM" id="SSF49464">
    <property type="entry name" value="Carboxypeptidase regulatory domain-like"/>
    <property type="match status" value="1"/>
</dbReference>